<dbReference type="InterPro" id="IPR005801">
    <property type="entry name" value="ADC_synthase"/>
</dbReference>
<dbReference type="Proteomes" id="UP000320876">
    <property type="component" value="Unassembled WGS sequence"/>
</dbReference>
<dbReference type="EMBL" id="VFML01000001">
    <property type="protein sequence ID" value="TQJ05133.1"/>
    <property type="molecule type" value="Genomic_DNA"/>
</dbReference>
<dbReference type="GO" id="GO:0000162">
    <property type="term" value="P:L-tryptophan biosynthetic process"/>
    <property type="evidence" value="ECO:0007669"/>
    <property type="project" value="TreeGrafter"/>
</dbReference>
<feature type="domain" description="Chorismate-utilising enzyme C-terminal" evidence="6">
    <location>
        <begin position="120"/>
        <end position="379"/>
    </location>
</feature>
<evidence type="ECO:0000256" key="3">
    <source>
        <dbReference type="ARBA" id="ARBA00023239"/>
    </source>
</evidence>
<dbReference type="GO" id="GO:0004049">
    <property type="term" value="F:anthranilate synthase activity"/>
    <property type="evidence" value="ECO:0007669"/>
    <property type="project" value="UniProtKB-EC"/>
</dbReference>
<proteinExistence type="predicted"/>
<dbReference type="AlphaFoldDB" id="A0A542DPV5"/>
<evidence type="ECO:0000313" key="7">
    <source>
        <dbReference type="EMBL" id="TQJ05133.1"/>
    </source>
</evidence>
<organism evidence="7 8">
    <name type="scientific">Amycolatopsis cihanbeyliensis</name>
    <dbReference type="NCBI Taxonomy" id="1128664"/>
    <lineage>
        <taxon>Bacteria</taxon>
        <taxon>Bacillati</taxon>
        <taxon>Actinomycetota</taxon>
        <taxon>Actinomycetes</taxon>
        <taxon>Pseudonocardiales</taxon>
        <taxon>Pseudonocardiaceae</taxon>
        <taxon>Amycolatopsis</taxon>
    </lineage>
</organism>
<dbReference type="SUPFAM" id="SSF52317">
    <property type="entry name" value="Class I glutamine amidotransferase-like"/>
    <property type="match status" value="1"/>
</dbReference>
<evidence type="ECO:0000313" key="8">
    <source>
        <dbReference type="Proteomes" id="UP000320876"/>
    </source>
</evidence>
<dbReference type="InterPro" id="IPR029062">
    <property type="entry name" value="Class_I_gatase-like"/>
</dbReference>
<evidence type="ECO:0000259" key="6">
    <source>
        <dbReference type="Pfam" id="PF00425"/>
    </source>
</evidence>
<dbReference type="PRINTS" id="PR00097">
    <property type="entry name" value="ANTSNTHASEII"/>
</dbReference>
<comment type="caution">
    <text evidence="7">The sequence shown here is derived from an EMBL/GenBank/DDBJ whole genome shotgun (WGS) entry which is preliminary data.</text>
</comment>
<dbReference type="InterPro" id="IPR017926">
    <property type="entry name" value="GATASE"/>
</dbReference>
<dbReference type="InterPro" id="IPR019999">
    <property type="entry name" value="Anth_synth_I-like"/>
</dbReference>
<dbReference type="PROSITE" id="PS51273">
    <property type="entry name" value="GATASE_TYPE_1"/>
    <property type="match status" value="1"/>
</dbReference>
<dbReference type="PRINTS" id="PR00096">
    <property type="entry name" value="GATASE"/>
</dbReference>
<dbReference type="OrthoDB" id="8594609at2"/>
<dbReference type="PANTHER" id="PTHR11236:SF49">
    <property type="entry name" value="ANTHRANILATE SYNTHASE COMPONENT 1"/>
    <property type="match status" value="1"/>
</dbReference>
<dbReference type="InterPro" id="IPR006221">
    <property type="entry name" value="TrpG/PapA_dom"/>
</dbReference>
<dbReference type="PRINTS" id="PR00099">
    <property type="entry name" value="CPSGATASE"/>
</dbReference>
<feature type="domain" description="Glutamine amidotransferase" evidence="5">
    <location>
        <begin position="442"/>
        <end position="619"/>
    </location>
</feature>
<reference evidence="7 8" key="1">
    <citation type="submission" date="2019-06" db="EMBL/GenBank/DDBJ databases">
        <title>Sequencing the genomes of 1000 actinobacteria strains.</title>
        <authorList>
            <person name="Klenk H.-P."/>
        </authorList>
    </citation>
    <scope>NUCLEOTIDE SEQUENCE [LARGE SCALE GENOMIC DNA]</scope>
    <source>
        <strain evidence="7 8">DSM 45679</strain>
    </source>
</reference>
<keyword evidence="3" id="KW-0456">Lyase</keyword>
<evidence type="ECO:0000256" key="1">
    <source>
        <dbReference type="ARBA" id="ARBA00012266"/>
    </source>
</evidence>
<protein>
    <recommendedName>
        <fullName evidence="1">anthranilate synthase</fullName>
        <ecNumber evidence="1">4.1.3.27</ecNumber>
    </recommendedName>
</protein>
<dbReference type="CDD" id="cd01743">
    <property type="entry name" value="GATase1_Anthranilate_Synthase"/>
    <property type="match status" value="1"/>
</dbReference>
<dbReference type="Gene3D" id="3.40.50.880">
    <property type="match status" value="1"/>
</dbReference>
<accession>A0A542DPV5</accession>
<sequence length="635" mass="68035">MTTPAWLGRILDPRTPPFALLHRPVAAGAHRVDLIFGETGEVDRVADIPVPAEGGQNRHEVLALLPFRQIAERGFVAPEDDAGLLTMAVTDQAVLPLSEVLDQLPDGPIELTEGGFDLADEEYAELVRRVVTEEIGQGAGANFVLKRSFSAEITNWSARTALSFFRRLLGRASGAYWTFVIHTGTRTFVGASPERHVSLTGGTAVMNPISGTYRYPAGGPELGGLLEFLADTKEAGELYMVLDEELKMMGRVCDLGARATGPYLKQLARIAHTEYLIEGHSSLDARDILRETMFAPTVTGGPLESACRVISRFEPEGRQYYAGVVALFGRDESGRQALDSAILIRTADVDATGRMRIPVGATLVRDSDPPSEAAETRAKAAGLLEALRGDGAGAPAPVPDLGAHPDVRGALAERNVPLADFWLADPRQRARQRSALAGRSVLVIDNEDMFTSMIKHVLVALGGEVVVRRFDEDFALTGYDLVIVGPGPGDPSAHSDVKISRIRSRVRELLANGTPFLAVCLGHQVLSALLGLELVRKPVPNQGVQRKVDLFGQAELVGFYNTFTAVSATDRIPCAGRAGVVEIFSQESSGEVHALRGPGFVSVQFHPESVLTRNGVEVLGEVLGGLLDVKGALAA</sequence>
<keyword evidence="2" id="KW-0315">Glutamine amidotransferase</keyword>
<evidence type="ECO:0000256" key="2">
    <source>
        <dbReference type="ARBA" id="ARBA00022962"/>
    </source>
</evidence>
<dbReference type="Pfam" id="PF00425">
    <property type="entry name" value="Chorismate_bind"/>
    <property type="match status" value="1"/>
</dbReference>
<dbReference type="SUPFAM" id="SSF56322">
    <property type="entry name" value="ADC synthase"/>
    <property type="match status" value="1"/>
</dbReference>
<dbReference type="RefSeq" id="WP_142000707.1">
    <property type="nucleotide sequence ID" value="NZ_VFML01000001.1"/>
</dbReference>
<evidence type="ECO:0000256" key="4">
    <source>
        <dbReference type="ARBA" id="ARBA00047683"/>
    </source>
</evidence>
<dbReference type="Pfam" id="PF00117">
    <property type="entry name" value="GATase"/>
    <property type="match status" value="1"/>
</dbReference>
<dbReference type="EC" id="4.1.3.27" evidence="1"/>
<dbReference type="InterPro" id="IPR015890">
    <property type="entry name" value="Chorismate_C"/>
</dbReference>
<dbReference type="PANTHER" id="PTHR11236">
    <property type="entry name" value="AMINOBENZOATE/ANTHRANILATE SYNTHASE"/>
    <property type="match status" value="1"/>
</dbReference>
<name>A0A542DPV5_AMYCI</name>
<comment type="catalytic activity">
    <reaction evidence="4">
        <text>chorismate + L-glutamine = anthranilate + pyruvate + L-glutamate + H(+)</text>
        <dbReference type="Rhea" id="RHEA:21732"/>
        <dbReference type="ChEBI" id="CHEBI:15361"/>
        <dbReference type="ChEBI" id="CHEBI:15378"/>
        <dbReference type="ChEBI" id="CHEBI:16567"/>
        <dbReference type="ChEBI" id="CHEBI:29748"/>
        <dbReference type="ChEBI" id="CHEBI:29985"/>
        <dbReference type="ChEBI" id="CHEBI:58359"/>
        <dbReference type="EC" id="4.1.3.27"/>
    </reaction>
</comment>
<gene>
    <name evidence="7" type="ORF">FB471_4957</name>
</gene>
<dbReference type="Gene3D" id="3.60.120.10">
    <property type="entry name" value="Anthranilate synthase"/>
    <property type="match status" value="1"/>
</dbReference>
<evidence type="ECO:0000259" key="5">
    <source>
        <dbReference type="Pfam" id="PF00117"/>
    </source>
</evidence>
<keyword evidence="8" id="KW-1185">Reference proteome</keyword>